<feature type="chain" id="PRO_5020586465" description="TonB-like protein" evidence="1">
    <location>
        <begin position="23"/>
        <end position="157"/>
    </location>
</feature>
<evidence type="ECO:0000313" key="3">
    <source>
        <dbReference type="Proteomes" id="UP000294564"/>
    </source>
</evidence>
<proteinExistence type="predicted"/>
<evidence type="ECO:0000256" key="1">
    <source>
        <dbReference type="SAM" id="SignalP"/>
    </source>
</evidence>
<dbReference type="OrthoDB" id="1191002at2"/>
<evidence type="ECO:0000313" key="2">
    <source>
        <dbReference type="EMBL" id="TCP21908.1"/>
    </source>
</evidence>
<dbReference type="Proteomes" id="UP000294564">
    <property type="component" value="Unassembled WGS sequence"/>
</dbReference>
<feature type="signal peptide" evidence="1">
    <location>
        <begin position="1"/>
        <end position="22"/>
    </location>
</feature>
<name>A0A4R2NKP3_9FLAO</name>
<protein>
    <recommendedName>
        <fullName evidence="4">TonB-like protein</fullName>
    </recommendedName>
</protein>
<organism evidence="2 3">
    <name type="scientific">Tenacibaculum skagerrakense</name>
    <dbReference type="NCBI Taxonomy" id="186571"/>
    <lineage>
        <taxon>Bacteria</taxon>
        <taxon>Pseudomonadati</taxon>
        <taxon>Bacteroidota</taxon>
        <taxon>Flavobacteriia</taxon>
        <taxon>Flavobacteriales</taxon>
        <taxon>Flavobacteriaceae</taxon>
        <taxon>Tenacibaculum</taxon>
    </lineage>
</organism>
<dbReference type="AlphaFoldDB" id="A0A4R2NKP3"/>
<keyword evidence="1" id="KW-0732">Signal</keyword>
<keyword evidence="3" id="KW-1185">Reference proteome</keyword>
<reference evidence="2 3" key="1">
    <citation type="submission" date="2019-03" db="EMBL/GenBank/DDBJ databases">
        <title>Genomic Encyclopedia of Type Strains, Phase IV (KMG-IV): sequencing the most valuable type-strain genomes for metagenomic binning, comparative biology and taxonomic classification.</title>
        <authorList>
            <person name="Goeker M."/>
        </authorList>
    </citation>
    <scope>NUCLEOTIDE SEQUENCE [LARGE SCALE GENOMIC DNA]</scope>
    <source>
        <strain evidence="2 3">DSM 14836</strain>
    </source>
</reference>
<gene>
    <name evidence="2" type="ORF">EV195_11521</name>
</gene>
<accession>A0A4R2NKP3</accession>
<sequence length="157" mass="17972">MNYRLFLFVLVMSCLVSCNYFTGDTKSNETDLDTVVDFTTVNVSPSFKECEQLIDEDKTNCFRTTIRKHFTDRLAQNTFSSQEDISETVVLVLRIDKKGKVTLKEIQSSEEIRTILPELTSVLNRIVREIPDLSPATKIGIPVTTEYQLPIKIQTKE</sequence>
<comment type="caution">
    <text evidence="2">The sequence shown here is derived from an EMBL/GenBank/DDBJ whole genome shotgun (WGS) entry which is preliminary data.</text>
</comment>
<dbReference type="EMBL" id="SLXM01000015">
    <property type="protein sequence ID" value="TCP21908.1"/>
    <property type="molecule type" value="Genomic_DNA"/>
</dbReference>
<evidence type="ECO:0008006" key="4">
    <source>
        <dbReference type="Google" id="ProtNLM"/>
    </source>
</evidence>